<keyword evidence="6 9" id="KW-0812">Transmembrane</keyword>
<dbReference type="Gene3D" id="3.30.70.1430">
    <property type="entry name" value="Multidrug efflux transporter AcrB pore domain"/>
    <property type="match status" value="2"/>
</dbReference>
<comment type="similarity">
    <text evidence="2">Belongs to the resistance-nodulation-cell division (RND) (TC 2.A.6) family.</text>
</comment>
<feature type="transmembrane region" description="Helical" evidence="9">
    <location>
        <begin position="920"/>
        <end position="941"/>
    </location>
</feature>
<dbReference type="InterPro" id="IPR027463">
    <property type="entry name" value="AcrB_DN_DC_subdom"/>
</dbReference>
<evidence type="ECO:0000256" key="2">
    <source>
        <dbReference type="ARBA" id="ARBA00010942"/>
    </source>
</evidence>
<dbReference type="RefSeq" id="WP_332921603.1">
    <property type="nucleotide sequence ID" value="NZ_AP025293.1"/>
</dbReference>
<keyword evidence="7 9" id="KW-1133">Transmembrane helix</keyword>
<dbReference type="EMBL" id="AP025293">
    <property type="protein sequence ID" value="BDD00880.1"/>
    <property type="molecule type" value="Genomic_DNA"/>
</dbReference>
<feature type="transmembrane region" description="Helical" evidence="9">
    <location>
        <begin position="970"/>
        <end position="992"/>
    </location>
</feature>
<evidence type="ECO:0000256" key="1">
    <source>
        <dbReference type="ARBA" id="ARBA00004429"/>
    </source>
</evidence>
<name>A0ABM7VIT8_9BACT</name>
<dbReference type="InterPro" id="IPR004764">
    <property type="entry name" value="MdtF-like"/>
</dbReference>
<dbReference type="NCBIfam" id="TIGR00915">
    <property type="entry name" value="2A0602"/>
    <property type="match status" value="1"/>
</dbReference>
<dbReference type="SUPFAM" id="SSF82693">
    <property type="entry name" value="Multidrug efflux transporter AcrB pore domain, PN1, PN2, PC1 and PC2 subdomains"/>
    <property type="match status" value="4"/>
</dbReference>
<feature type="transmembrane region" description="Helical" evidence="9">
    <location>
        <begin position="341"/>
        <end position="360"/>
    </location>
</feature>
<dbReference type="Pfam" id="PF00873">
    <property type="entry name" value="ACR_tran"/>
    <property type="match status" value="1"/>
</dbReference>
<accession>A0ABM7VIT8</accession>
<dbReference type="Gene3D" id="3.30.2090.10">
    <property type="entry name" value="Multidrug efflux transporter AcrB TolC docking domain, DN and DC subdomains"/>
    <property type="match status" value="2"/>
</dbReference>
<protein>
    <submittedName>
        <fullName evidence="11">Multidrug efflux RND transporter permease subunit</fullName>
    </submittedName>
</protein>
<dbReference type="Gene3D" id="1.20.1640.10">
    <property type="entry name" value="Multidrug efflux transporter AcrB transmembrane domain"/>
    <property type="match status" value="2"/>
</dbReference>
<evidence type="ECO:0000256" key="6">
    <source>
        <dbReference type="ARBA" id="ARBA00022692"/>
    </source>
</evidence>
<feature type="transmembrane region" description="Helical" evidence="9">
    <location>
        <begin position="998"/>
        <end position="1021"/>
    </location>
</feature>
<evidence type="ECO:0000313" key="12">
    <source>
        <dbReference type="Proteomes" id="UP001354989"/>
    </source>
</evidence>
<evidence type="ECO:0000256" key="5">
    <source>
        <dbReference type="ARBA" id="ARBA00022519"/>
    </source>
</evidence>
<dbReference type="PRINTS" id="PR00702">
    <property type="entry name" value="ACRIFLAVINRP"/>
</dbReference>
<gene>
    <name evidence="11" type="ORF">PEPS_31600</name>
</gene>
<dbReference type="SUPFAM" id="SSF82714">
    <property type="entry name" value="Multidrug efflux transporter AcrB TolC docking domain, DN and DC subdomains"/>
    <property type="match status" value="2"/>
</dbReference>
<dbReference type="NCBIfam" id="NF000282">
    <property type="entry name" value="RND_permease_1"/>
    <property type="match status" value="1"/>
</dbReference>
<geneLocation type="plasmid" evidence="11 12">
    <name>pPP1</name>
</geneLocation>
<evidence type="ECO:0000256" key="9">
    <source>
        <dbReference type="SAM" id="Phobius"/>
    </source>
</evidence>
<feature type="transmembrane region" description="Helical" evidence="9">
    <location>
        <begin position="537"/>
        <end position="555"/>
    </location>
</feature>
<reference evidence="11 12" key="1">
    <citation type="submission" date="2021-12" db="EMBL/GenBank/DDBJ databases">
        <title>Genome sequencing of bacteria with rrn-lacking chromosome and rrn-plasmid.</title>
        <authorList>
            <person name="Anda M."/>
            <person name="Iwasaki W."/>
        </authorList>
    </citation>
    <scope>NUCLEOTIDE SEQUENCE [LARGE SCALE GENOMIC DNA]</scope>
    <source>
        <strain evidence="11 12">NBRC 101262</strain>
        <plasmid evidence="11 12">pPP1</plasmid>
    </source>
</reference>
<evidence type="ECO:0000256" key="8">
    <source>
        <dbReference type="ARBA" id="ARBA00023136"/>
    </source>
</evidence>
<sequence length="1043" mass="113595">MKPSFFIDRPIFSAVISILIVLLGVLAITQLPVAQYPDITPPVVRVSTNYPGANAKVVNDAIASELEQQLNGTPNMISMKSKSSNTGGLNIQLTFRAGTDADLSAIEVRNRVKRAESKMPAEVMQGGITVEKQAVSKILTLSLTSSDPKFDEIYLSNFATINVLDPLKRVPGVAGIWNVGSRYYSMRIWIQPDRLAAYGLTVRDLSDAIKEQNRESAAGELGIQPLDHIDVTLPITARGRMSTKEEFENIIVRANLDGSFIRIRDVARVELAASSYRQSSELNGKNAAMMEIYLLEGANALQVANNVRSALKELKKSFPEGIDYKFSFDATQFISASIDEVYVTLIEAIILVILVVYLSLQSWRSALVPTIAVPISLIGTFAVMLVFGFSLNILTLLGLILAIGIVVDDAIVVVENVERIMEEEGLEARPATHKAMGELVGALITTSLVLAAVFVPVSFLGGITGTLFKQFSITIAVSVLLSTVVALTLSPALCAILLKPKSGNQSKIFKKIDHWVNAGNSKYTQYVRWGFEHRKRMFAGFGMAIIFTGLLAYIIPTSFIPGEDQGYFDVEIALPDGASLTRTSEVVNRAQQFILKNPAVANIQTVKGLSHRVGGTESRGVLTVILKPWDERKGDNMSIDHVIADLRKEFYKYPEANVFITKPSEIPGLGDGGGFEFQLQSKSGNSLDKLVDAADSLVAAASKRKELSGVNASMQPKIPQLYFDLDRDRAKFLGVPIADVFSTMNAFLGSQYVNDFNKFNRVYRVNIMAEQAYRKNLSDLNLFFVRTSNGTMVPVSALGAVSMTTGPGSLNRFNMFLSTTIHGTAAPGYSSGQAMKAMEEVAAKVLPEGMGFEWSGMSYEEKQAEGQLGPMIAIVVIFVFLFLAAQYESWIIPIAVLITLPIAIFGAFLGVWFRGLENDIYFQIGMISLIGLSAKNAILIVEFAKEKMTKEGLTAGEAALQAASLRFRPILMTSLAFVLGMIPLVMASGAGAAARHSIGTGVFTGMILATTVGIVYIPLFFKTIVEFQEKVSARFSKDKNQSK</sequence>
<keyword evidence="3" id="KW-0813">Transport</keyword>
<feature type="transmembrane region" description="Helical" evidence="9">
    <location>
        <begin position="868"/>
        <end position="885"/>
    </location>
</feature>
<feature type="domain" description="SSD" evidence="10">
    <location>
        <begin position="366"/>
        <end position="496"/>
    </location>
</feature>
<evidence type="ECO:0000256" key="7">
    <source>
        <dbReference type="ARBA" id="ARBA00022989"/>
    </source>
</evidence>
<evidence type="ECO:0000259" key="10">
    <source>
        <dbReference type="PROSITE" id="PS50156"/>
    </source>
</evidence>
<feature type="transmembrane region" description="Helical" evidence="9">
    <location>
        <begin position="393"/>
        <end position="414"/>
    </location>
</feature>
<feature type="transmembrane region" description="Helical" evidence="9">
    <location>
        <begin position="892"/>
        <end position="914"/>
    </location>
</feature>
<organism evidence="11 12">
    <name type="scientific">Persicobacter psychrovividus</name>
    <dbReference type="NCBI Taxonomy" id="387638"/>
    <lineage>
        <taxon>Bacteria</taxon>
        <taxon>Pseudomonadati</taxon>
        <taxon>Bacteroidota</taxon>
        <taxon>Cytophagia</taxon>
        <taxon>Cytophagales</taxon>
        <taxon>Persicobacteraceae</taxon>
        <taxon>Persicobacter</taxon>
    </lineage>
</organism>
<dbReference type="PANTHER" id="PTHR32063">
    <property type="match status" value="1"/>
</dbReference>
<feature type="transmembrane region" description="Helical" evidence="9">
    <location>
        <begin position="367"/>
        <end position="387"/>
    </location>
</feature>
<evidence type="ECO:0000313" key="11">
    <source>
        <dbReference type="EMBL" id="BDD00880.1"/>
    </source>
</evidence>
<comment type="subcellular location">
    <subcellularLocation>
        <location evidence="1">Cell inner membrane</location>
        <topology evidence="1">Multi-pass membrane protein</topology>
    </subcellularLocation>
</comment>
<keyword evidence="11" id="KW-0614">Plasmid</keyword>
<evidence type="ECO:0000256" key="3">
    <source>
        <dbReference type="ARBA" id="ARBA00022448"/>
    </source>
</evidence>
<feature type="transmembrane region" description="Helical" evidence="9">
    <location>
        <begin position="471"/>
        <end position="498"/>
    </location>
</feature>
<dbReference type="PANTHER" id="PTHR32063:SF13">
    <property type="entry name" value="MULTIDRUG EFFLUX PUMP SUBUNIT ACRB-RELATED"/>
    <property type="match status" value="1"/>
</dbReference>
<keyword evidence="5" id="KW-0997">Cell inner membrane</keyword>
<dbReference type="Gene3D" id="3.30.70.1440">
    <property type="entry name" value="Multidrug efflux transporter AcrB pore domain"/>
    <property type="match status" value="1"/>
</dbReference>
<dbReference type="Gene3D" id="3.30.70.1320">
    <property type="entry name" value="Multidrug efflux transporter AcrB pore domain like"/>
    <property type="match status" value="1"/>
</dbReference>
<dbReference type="InterPro" id="IPR001036">
    <property type="entry name" value="Acrflvin-R"/>
</dbReference>
<keyword evidence="12" id="KW-1185">Reference proteome</keyword>
<feature type="transmembrane region" description="Helical" evidence="9">
    <location>
        <begin position="435"/>
        <end position="459"/>
    </location>
</feature>
<dbReference type="PROSITE" id="PS50156">
    <property type="entry name" value="SSD"/>
    <property type="match status" value="1"/>
</dbReference>
<proteinExistence type="inferred from homology"/>
<dbReference type="InterPro" id="IPR000731">
    <property type="entry name" value="SSD"/>
</dbReference>
<keyword evidence="4" id="KW-1003">Cell membrane</keyword>
<keyword evidence="8 9" id="KW-0472">Membrane</keyword>
<evidence type="ECO:0000256" key="4">
    <source>
        <dbReference type="ARBA" id="ARBA00022475"/>
    </source>
</evidence>
<dbReference type="SUPFAM" id="SSF82866">
    <property type="entry name" value="Multidrug efflux transporter AcrB transmembrane domain"/>
    <property type="match status" value="2"/>
</dbReference>
<dbReference type="Proteomes" id="UP001354989">
    <property type="component" value="Plasmid pPP1"/>
</dbReference>